<evidence type="ECO:0000313" key="1">
    <source>
        <dbReference type="EMBL" id="TFK64279.1"/>
    </source>
</evidence>
<dbReference type="Proteomes" id="UP000308600">
    <property type="component" value="Unassembled WGS sequence"/>
</dbReference>
<evidence type="ECO:0000313" key="2">
    <source>
        <dbReference type="Proteomes" id="UP000308600"/>
    </source>
</evidence>
<gene>
    <name evidence="1" type="ORF">BDN72DRAFT_278450</name>
</gene>
<protein>
    <submittedName>
        <fullName evidence="1">Uncharacterized protein</fullName>
    </submittedName>
</protein>
<proteinExistence type="predicted"/>
<accession>A0ACD3AG59</accession>
<name>A0ACD3AG59_9AGAR</name>
<dbReference type="EMBL" id="ML208482">
    <property type="protein sequence ID" value="TFK64279.1"/>
    <property type="molecule type" value="Genomic_DNA"/>
</dbReference>
<keyword evidence="2" id="KW-1185">Reference proteome</keyword>
<sequence>MEIAAKSQLEETFLPRLPVELERAIFEDAARLSRQSIPLFMRVAHRVKEWLEPLLYSVVIVHQAYQGVKGYTPPIERLESYAPHVRHFLIYSLIIDEFCVDDLVKYLTLCTNLINVGLWIVYRHSEIAAALSSLPLERFSGPLLRFLPDIQRQIGGTQIAFPGLTHLELLYPDVQNLSGTSLQTAIISVL</sequence>
<reference evidence="1 2" key="1">
    <citation type="journal article" date="2019" name="Nat. Ecol. Evol.">
        <title>Megaphylogeny resolves global patterns of mushroom evolution.</title>
        <authorList>
            <person name="Varga T."/>
            <person name="Krizsan K."/>
            <person name="Foldi C."/>
            <person name="Dima B."/>
            <person name="Sanchez-Garcia M."/>
            <person name="Sanchez-Ramirez S."/>
            <person name="Szollosi G.J."/>
            <person name="Szarkandi J.G."/>
            <person name="Papp V."/>
            <person name="Albert L."/>
            <person name="Andreopoulos W."/>
            <person name="Angelini C."/>
            <person name="Antonin V."/>
            <person name="Barry K.W."/>
            <person name="Bougher N.L."/>
            <person name="Buchanan P."/>
            <person name="Buyck B."/>
            <person name="Bense V."/>
            <person name="Catcheside P."/>
            <person name="Chovatia M."/>
            <person name="Cooper J."/>
            <person name="Damon W."/>
            <person name="Desjardin D."/>
            <person name="Finy P."/>
            <person name="Geml J."/>
            <person name="Haridas S."/>
            <person name="Hughes K."/>
            <person name="Justo A."/>
            <person name="Karasinski D."/>
            <person name="Kautmanova I."/>
            <person name="Kiss B."/>
            <person name="Kocsube S."/>
            <person name="Kotiranta H."/>
            <person name="LaButti K.M."/>
            <person name="Lechner B.E."/>
            <person name="Liimatainen K."/>
            <person name="Lipzen A."/>
            <person name="Lukacs Z."/>
            <person name="Mihaltcheva S."/>
            <person name="Morgado L.N."/>
            <person name="Niskanen T."/>
            <person name="Noordeloos M.E."/>
            <person name="Ohm R.A."/>
            <person name="Ortiz-Santana B."/>
            <person name="Ovrebo C."/>
            <person name="Racz N."/>
            <person name="Riley R."/>
            <person name="Savchenko A."/>
            <person name="Shiryaev A."/>
            <person name="Soop K."/>
            <person name="Spirin V."/>
            <person name="Szebenyi C."/>
            <person name="Tomsovsky M."/>
            <person name="Tulloss R.E."/>
            <person name="Uehling J."/>
            <person name="Grigoriev I.V."/>
            <person name="Vagvolgyi C."/>
            <person name="Papp T."/>
            <person name="Martin F.M."/>
            <person name="Miettinen O."/>
            <person name="Hibbett D.S."/>
            <person name="Nagy L.G."/>
        </authorList>
    </citation>
    <scope>NUCLEOTIDE SEQUENCE [LARGE SCALE GENOMIC DNA]</scope>
    <source>
        <strain evidence="1 2">NL-1719</strain>
    </source>
</reference>
<organism evidence="1 2">
    <name type="scientific">Pluteus cervinus</name>
    <dbReference type="NCBI Taxonomy" id="181527"/>
    <lineage>
        <taxon>Eukaryota</taxon>
        <taxon>Fungi</taxon>
        <taxon>Dikarya</taxon>
        <taxon>Basidiomycota</taxon>
        <taxon>Agaricomycotina</taxon>
        <taxon>Agaricomycetes</taxon>
        <taxon>Agaricomycetidae</taxon>
        <taxon>Agaricales</taxon>
        <taxon>Pluteineae</taxon>
        <taxon>Pluteaceae</taxon>
        <taxon>Pluteus</taxon>
    </lineage>
</organism>